<gene>
    <name evidence="1" type="ORF">EDC03_0821</name>
</gene>
<dbReference type="EMBL" id="RJKN01000002">
    <property type="protein sequence ID" value="ROP44695.1"/>
    <property type="molecule type" value="Genomic_DNA"/>
</dbReference>
<sequence>MRGDEERVVAAFCAWLTEQGWTVTREVDFFDVLAERPGQRLVAEVKGRTASTGLDVDTMFGQLLRRMGDADDHTRYAAVVPINALSAVQRVSGHVRDLLRIDVFTVDDTGVVRRA</sequence>
<keyword evidence="2" id="KW-1185">Reference proteome</keyword>
<dbReference type="AlphaFoldDB" id="A0A3N1HQC7"/>
<evidence type="ECO:0000313" key="1">
    <source>
        <dbReference type="EMBL" id="ROP44695.1"/>
    </source>
</evidence>
<proteinExistence type="predicted"/>
<accession>A0A3N1HQC7</accession>
<reference evidence="1 2" key="1">
    <citation type="journal article" date="2015" name="Stand. Genomic Sci.">
        <title>Genomic Encyclopedia of Bacterial and Archaeal Type Strains, Phase III: the genomes of soil and plant-associated and newly described type strains.</title>
        <authorList>
            <person name="Whitman W.B."/>
            <person name="Woyke T."/>
            <person name="Klenk H.P."/>
            <person name="Zhou Y."/>
            <person name="Lilburn T.G."/>
            <person name="Beck B.J."/>
            <person name="De Vos P."/>
            <person name="Vandamme P."/>
            <person name="Eisen J.A."/>
            <person name="Garrity G."/>
            <person name="Hugenholtz P."/>
            <person name="Kyrpides N.C."/>
        </authorList>
    </citation>
    <scope>NUCLEOTIDE SEQUENCE [LARGE SCALE GENOMIC DNA]</scope>
    <source>
        <strain evidence="1 2">CECT 7306</strain>
    </source>
</reference>
<name>A0A3N1HQC7_9ACTN</name>
<evidence type="ECO:0008006" key="3">
    <source>
        <dbReference type="Google" id="ProtNLM"/>
    </source>
</evidence>
<protein>
    <recommendedName>
        <fullName evidence="3">Endonuclease</fullName>
    </recommendedName>
</protein>
<dbReference type="InParanoid" id="A0A3N1HQC7"/>
<organism evidence="1 2">
    <name type="scientific">Pseudokineococcus lusitanus</name>
    <dbReference type="NCBI Taxonomy" id="763993"/>
    <lineage>
        <taxon>Bacteria</taxon>
        <taxon>Bacillati</taxon>
        <taxon>Actinomycetota</taxon>
        <taxon>Actinomycetes</taxon>
        <taxon>Kineosporiales</taxon>
        <taxon>Kineosporiaceae</taxon>
        <taxon>Pseudokineococcus</taxon>
    </lineage>
</organism>
<dbReference type="Proteomes" id="UP000276232">
    <property type="component" value="Unassembled WGS sequence"/>
</dbReference>
<evidence type="ECO:0000313" key="2">
    <source>
        <dbReference type="Proteomes" id="UP000276232"/>
    </source>
</evidence>
<comment type="caution">
    <text evidence="1">The sequence shown here is derived from an EMBL/GenBank/DDBJ whole genome shotgun (WGS) entry which is preliminary data.</text>
</comment>